<proteinExistence type="predicted"/>
<keyword evidence="4" id="KW-0511">Multifunctional enzyme</keyword>
<keyword evidence="2" id="KW-0597">Phosphoprotein</keyword>
<dbReference type="PROSITE" id="PS50075">
    <property type="entry name" value="CARRIER"/>
    <property type="match status" value="1"/>
</dbReference>
<dbReference type="RefSeq" id="WP_242628611.1">
    <property type="nucleotide sequence ID" value="NZ_BHXC01000001.1"/>
</dbReference>
<dbReference type="InterPro" id="IPR006162">
    <property type="entry name" value="Ppantetheine_attach_site"/>
</dbReference>
<dbReference type="SUPFAM" id="SSF47336">
    <property type="entry name" value="ACP-like"/>
    <property type="match status" value="1"/>
</dbReference>
<dbReference type="Gene3D" id="1.10.1200.10">
    <property type="entry name" value="ACP-like"/>
    <property type="match status" value="1"/>
</dbReference>
<dbReference type="GO" id="GO:0004312">
    <property type="term" value="F:fatty acid synthase activity"/>
    <property type="evidence" value="ECO:0007669"/>
    <property type="project" value="TreeGrafter"/>
</dbReference>
<dbReference type="GO" id="GO:0017000">
    <property type="term" value="P:antibiotic biosynthetic process"/>
    <property type="evidence" value="ECO:0007669"/>
    <property type="project" value="UniProtKB-ARBA"/>
</dbReference>
<dbReference type="PANTHER" id="PTHR43775:SF51">
    <property type="entry name" value="INACTIVE PHENOLPHTHIOCEROL SYNTHESIS POLYKETIDE SYNTHASE TYPE I PKS1-RELATED"/>
    <property type="match status" value="1"/>
</dbReference>
<dbReference type="GO" id="GO:0006633">
    <property type="term" value="P:fatty acid biosynthetic process"/>
    <property type="evidence" value="ECO:0007669"/>
    <property type="project" value="TreeGrafter"/>
</dbReference>
<dbReference type="PROSITE" id="PS00012">
    <property type="entry name" value="PHOSPHOPANTETHEINE"/>
    <property type="match status" value="1"/>
</dbReference>
<reference evidence="6 7" key="1">
    <citation type="journal article" date="2019" name="Microbiol. Resour. Announc.">
        <title>Draft Genome Sequence of the Most Traditional epsilon-Poly-l-Lysine Producer, Streptomyces albulus NBRC14147.</title>
        <authorList>
            <person name="Yamanaka K."/>
            <person name="Hamano Y."/>
        </authorList>
    </citation>
    <scope>NUCLEOTIDE SEQUENCE [LARGE SCALE GENOMIC DNA]</scope>
    <source>
        <strain evidence="6 7">NBRC 14147</strain>
    </source>
</reference>
<evidence type="ECO:0000256" key="1">
    <source>
        <dbReference type="ARBA" id="ARBA00022450"/>
    </source>
</evidence>
<dbReference type="AlphaFoldDB" id="A0A401QQQ0"/>
<keyword evidence="1" id="KW-0596">Phosphopantetheine</keyword>
<dbReference type="Proteomes" id="UP000288351">
    <property type="component" value="Unassembled WGS sequence"/>
</dbReference>
<comment type="caution">
    <text evidence="6">The sequence shown here is derived from an EMBL/GenBank/DDBJ whole genome shotgun (WGS) entry which is preliminary data.</text>
</comment>
<feature type="domain" description="Carrier" evidence="5">
    <location>
        <begin position="41"/>
        <end position="116"/>
    </location>
</feature>
<dbReference type="InterPro" id="IPR020806">
    <property type="entry name" value="PKS_PP-bd"/>
</dbReference>
<dbReference type="InterPro" id="IPR009081">
    <property type="entry name" value="PP-bd_ACP"/>
</dbReference>
<dbReference type="GO" id="GO:0031177">
    <property type="term" value="F:phosphopantetheine binding"/>
    <property type="evidence" value="ECO:0007669"/>
    <property type="project" value="InterPro"/>
</dbReference>
<protein>
    <submittedName>
        <fullName evidence="6">Polyketide synthase</fullName>
    </submittedName>
</protein>
<evidence type="ECO:0000313" key="6">
    <source>
        <dbReference type="EMBL" id="GCB87632.1"/>
    </source>
</evidence>
<gene>
    <name evidence="6" type="primary">rifB_1</name>
    <name evidence="6" type="ORF">SALB_00288</name>
</gene>
<organism evidence="6 7">
    <name type="scientific">Streptomyces noursei</name>
    <name type="common">Streptomyces albulus</name>
    <dbReference type="NCBI Taxonomy" id="1971"/>
    <lineage>
        <taxon>Bacteria</taxon>
        <taxon>Bacillati</taxon>
        <taxon>Actinomycetota</taxon>
        <taxon>Actinomycetes</taxon>
        <taxon>Kitasatosporales</taxon>
        <taxon>Streptomycetaceae</taxon>
        <taxon>Streptomyces</taxon>
    </lineage>
</organism>
<sequence>MPAILRGLVRTRTRRTAAGGSATVAGLVGRLSELPADARRQELLDLVRTQAALVLGHAESASVEPTAQFRDLGFDSLTAVELRNRLSTATGLRLTATLVFDYPNTDALADHLQTELFGAVEAEVRELVPGLVSLADDPVVVVGMACRYPGGSARRRSCGAW</sequence>
<dbReference type="SMART" id="SM00823">
    <property type="entry name" value="PKS_PP"/>
    <property type="match status" value="1"/>
</dbReference>
<evidence type="ECO:0000256" key="2">
    <source>
        <dbReference type="ARBA" id="ARBA00022553"/>
    </source>
</evidence>
<keyword evidence="3" id="KW-0808">Transferase</keyword>
<dbReference type="Pfam" id="PF00550">
    <property type="entry name" value="PP-binding"/>
    <property type="match status" value="1"/>
</dbReference>
<name>A0A401QQQ0_STRNR</name>
<evidence type="ECO:0000259" key="5">
    <source>
        <dbReference type="PROSITE" id="PS50075"/>
    </source>
</evidence>
<dbReference type="EMBL" id="BHXC01000001">
    <property type="protein sequence ID" value="GCB87632.1"/>
    <property type="molecule type" value="Genomic_DNA"/>
</dbReference>
<dbReference type="InterPro" id="IPR036736">
    <property type="entry name" value="ACP-like_sf"/>
</dbReference>
<dbReference type="InterPro" id="IPR050091">
    <property type="entry name" value="PKS_NRPS_Biosynth_Enz"/>
</dbReference>
<dbReference type="PANTHER" id="PTHR43775">
    <property type="entry name" value="FATTY ACID SYNTHASE"/>
    <property type="match status" value="1"/>
</dbReference>
<evidence type="ECO:0000256" key="3">
    <source>
        <dbReference type="ARBA" id="ARBA00022679"/>
    </source>
</evidence>
<evidence type="ECO:0000256" key="4">
    <source>
        <dbReference type="ARBA" id="ARBA00023268"/>
    </source>
</evidence>
<evidence type="ECO:0000313" key="7">
    <source>
        <dbReference type="Proteomes" id="UP000288351"/>
    </source>
</evidence>
<accession>A0A401QQQ0</accession>
<dbReference type="FunFam" id="1.10.1200.10:FF:000007">
    <property type="entry name" value="Probable polyketide synthase pks17"/>
    <property type="match status" value="1"/>
</dbReference>
<dbReference type="SMART" id="SM01294">
    <property type="entry name" value="PKS_PP_betabranch"/>
    <property type="match status" value="1"/>
</dbReference>